<evidence type="ECO:0000313" key="1">
    <source>
        <dbReference type="EMBL" id="KIE09419.1"/>
    </source>
</evidence>
<protein>
    <submittedName>
        <fullName evidence="1">Uncharacterized protein</fullName>
    </submittedName>
</protein>
<dbReference type="EMBL" id="JHEG02000058">
    <property type="protein sequence ID" value="KIE09419.1"/>
    <property type="molecule type" value="Genomic_DNA"/>
</dbReference>
<reference evidence="1" key="1">
    <citation type="journal article" date="2015" name="Genome Announc.">
        <title>Draft Genome Sequence of Tolypothrix boutellei Strain VB521301.</title>
        <authorList>
            <person name="Chandrababunaidu M.M."/>
            <person name="Singh D."/>
            <person name="Sen D."/>
            <person name="Bhan S."/>
            <person name="Das S."/>
            <person name="Gupta A."/>
            <person name="Adhikary S.P."/>
            <person name="Tripathy S."/>
        </authorList>
    </citation>
    <scope>NUCLEOTIDE SEQUENCE</scope>
    <source>
        <strain evidence="1">VB521301</strain>
    </source>
</reference>
<dbReference type="AlphaFoldDB" id="A0A0C1QV71"/>
<accession>A0A0C1QV71</accession>
<organism evidence="1">
    <name type="scientific">Tolypothrix bouteillei VB521301</name>
    <dbReference type="NCBI Taxonomy" id="1479485"/>
    <lineage>
        <taxon>Bacteria</taxon>
        <taxon>Bacillati</taxon>
        <taxon>Cyanobacteriota</taxon>
        <taxon>Cyanophyceae</taxon>
        <taxon>Nostocales</taxon>
        <taxon>Tolypothrichaceae</taxon>
        <taxon>Tolypothrix</taxon>
    </lineage>
</organism>
<comment type="caution">
    <text evidence="1">The sequence shown here is derived from an EMBL/GenBank/DDBJ whole genome shotgun (WGS) entry which is preliminary data.</text>
</comment>
<sequence length="75" mass="8465">MFLGMKLLNSVLDSRKKQDGFIVYPVKLSGNMLVVLEQLPPTTLVKPSRLKWQTVALVMLTLPNSQPNRAKKQQS</sequence>
<gene>
    <name evidence="1" type="ORF">DA73_0234350</name>
</gene>
<name>A0A0C1QV71_9CYAN</name>
<proteinExistence type="predicted"/>